<evidence type="ECO:0000313" key="1">
    <source>
        <dbReference type="EMBL" id="KAH3770848.1"/>
    </source>
</evidence>
<protein>
    <submittedName>
        <fullName evidence="1">Uncharacterized protein</fullName>
    </submittedName>
</protein>
<sequence length="72" mass="8188">MSQCGTKCSTVIFEEPPCRGWQSGLRRAVTLKGLHSIWYHWNGKKKGDSRWLHASSIILKMVRADERASVDS</sequence>
<reference evidence="1" key="2">
    <citation type="submission" date="2020-11" db="EMBL/GenBank/DDBJ databases">
        <authorList>
            <person name="McCartney M.A."/>
            <person name="Auch B."/>
            <person name="Kono T."/>
            <person name="Mallez S."/>
            <person name="Becker A."/>
            <person name="Gohl D.M."/>
            <person name="Silverstein K.A.T."/>
            <person name="Koren S."/>
            <person name="Bechman K.B."/>
            <person name="Herman A."/>
            <person name="Abrahante J.E."/>
            <person name="Garbe J."/>
        </authorList>
    </citation>
    <scope>NUCLEOTIDE SEQUENCE</scope>
    <source>
        <strain evidence="1">Duluth1</strain>
        <tissue evidence="1">Whole animal</tissue>
    </source>
</reference>
<organism evidence="1 2">
    <name type="scientific">Dreissena polymorpha</name>
    <name type="common">Zebra mussel</name>
    <name type="synonym">Mytilus polymorpha</name>
    <dbReference type="NCBI Taxonomy" id="45954"/>
    <lineage>
        <taxon>Eukaryota</taxon>
        <taxon>Metazoa</taxon>
        <taxon>Spiralia</taxon>
        <taxon>Lophotrochozoa</taxon>
        <taxon>Mollusca</taxon>
        <taxon>Bivalvia</taxon>
        <taxon>Autobranchia</taxon>
        <taxon>Heteroconchia</taxon>
        <taxon>Euheterodonta</taxon>
        <taxon>Imparidentia</taxon>
        <taxon>Neoheterodontei</taxon>
        <taxon>Myida</taxon>
        <taxon>Dreissenoidea</taxon>
        <taxon>Dreissenidae</taxon>
        <taxon>Dreissena</taxon>
    </lineage>
</organism>
<dbReference type="EMBL" id="JAIWYP010000009">
    <property type="protein sequence ID" value="KAH3770848.1"/>
    <property type="molecule type" value="Genomic_DNA"/>
</dbReference>
<dbReference type="Proteomes" id="UP000828390">
    <property type="component" value="Unassembled WGS sequence"/>
</dbReference>
<keyword evidence="2" id="KW-1185">Reference proteome</keyword>
<comment type="caution">
    <text evidence="1">The sequence shown here is derived from an EMBL/GenBank/DDBJ whole genome shotgun (WGS) entry which is preliminary data.</text>
</comment>
<reference evidence="1" key="1">
    <citation type="journal article" date="2019" name="bioRxiv">
        <title>The Genome of the Zebra Mussel, Dreissena polymorpha: A Resource for Invasive Species Research.</title>
        <authorList>
            <person name="McCartney M.A."/>
            <person name="Auch B."/>
            <person name="Kono T."/>
            <person name="Mallez S."/>
            <person name="Zhang Y."/>
            <person name="Obille A."/>
            <person name="Becker A."/>
            <person name="Abrahante J.E."/>
            <person name="Garbe J."/>
            <person name="Badalamenti J.P."/>
            <person name="Herman A."/>
            <person name="Mangelson H."/>
            <person name="Liachko I."/>
            <person name="Sullivan S."/>
            <person name="Sone E.D."/>
            <person name="Koren S."/>
            <person name="Silverstein K.A.T."/>
            <person name="Beckman K.B."/>
            <person name="Gohl D.M."/>
        </authorList>
    </citation>
    <scope>NUCLEOTIDE SEQUENCE</scope>
    <source>
        <strain evidence="1">Duluth1</strain>
        <tissue evidence="1">Whole animal</tissue>
    </source>
</reference>
<gene>
    <name evidence="1" type="ORF">DPMN_172145</name>
</gene>
<name>A0A9D4E113_DREPO</name>
<proteinExistence type="predicted"/>
<accession>A0A9D4E113</accession>
<evidence type="ECO:0000313" key="2">
    <source>
        <dbReference type="Proteomes" id="UP000828390"/>
    </source>
</evidence>
<dbReference type="AlphaFoldDB" id="A0A9D4E113"/>